<keyword evidence="2" id="KW-1185">Reference proteome</keyword>
<gene>
    <name evidence="1" type="ORF">CDOO_09300</name>
</gene>
<dbReference type="Proteomes" id="UP000029914">
    <property type="component" value="Chromosome"/>
</dbReference>
<proteinExistence type="predicted"/>
<evidence type="ECO:0000313" key="2">
    <source>
        <dbReference type="Proteomes" id="UP000029914"/>
    </source>
</evidence>
<accession>A0A097IJL1</accession>
<organism evidence="1 2">
    <name type="scientific">Corynebacterium doosanense CAU 212 = DSM 45436</name>
    <dbReference type="NCBI Taxonomy" id="558173"/>
    <lineage>
        <taxon>Bacteria</taxon>
        <taxon>Bacillati</taxon>
        <taxon>Actinomycetota</taxon>
        <taxon>Actinomycetes</taxon>
        <taxon>Mycobacteriales</taxon>
        <taxon>Corynebacteriaceae</taxon>
        <taxon>Corynebacterium</taxon>
    </lineage>
</organism>
<dbReference type="AlphaFoldDB" id="A0A097IJL1"/>
<dbReference type="EMBL" id="CP006764">
    <property type="protein sequence ID" value="AIT62300.1"/>
    <property type="molecule type" value="Genomic_DNA"/>
</dbReference>
<dbReference type="HOGENOM" id="CLU_828236_0_0_11"/>
<protein>
    <submittedName>
        <fullName evidence="1">Uncharacterized protein</fullName>
    </submittedName>
</protein>
<dbReference type="KEGG" id="cdo:CDOO_09300"/>
<reference evidence="1 2" key="1">
    <citation type="submission" date="2013-09" db="EMBL/GenBank/DDBJ databases">
        <title>Complete genome sequence of Corynebacterium doosanense CAU 212(T) (=DSM 45436(T)), isolated from activated sludge.</title>
        <authorList>
            <person name="Schaffert L."/>
            <person name="Albersmeier A."/>
            <person name="Kalinowski J."/>
            <person name="Ruckert C."/>
        </authorList>
    </citation>
    <scope>NUCLEOTIDE SEQUENCE [LARGE SCALE GENOMIC DNA]</scope>
    <source>
        <strain evidence="1 2">CAU 212</strain>
    </source>
</reference>
<sequence>MTTTDPAFILTDLDKTFSYDVDDPGPDEIARLVRVVELTCRHRNFPLRTAALLAVQRPDASAMQTLDDWERLDMEPIPGTSPLVAVNPEGQPIFAYDFSDVRLICEQDEETFVLDDFGVDVELPYGEEDHQQVFDHLSSSAHLDGIQIAPQYVSQPVSLFIPLRVDSTHYEVDIRSEGAMRSYARFFALPDLVHAPPTVRLRSLLSGWAGILLGHFGPFESESYWTPTQSRLARLTPWAEHAEVETVLAFFTSRSGLELVSGQGIEATLTALYENYGWPTGYRLDRCAWAAQRLIDHTQTYIDSRTPYSDQHYLPGLFEEEMDLEVDYAPQIPPA</sequence>
<dbReference type="RefSeq" id="WP_018020895.1">
    <property type="nucleotide sequence ID" value="NZ_AQUX01000001.1"/>
</dbReference>
<name>A0A097IJL1_9CORY</name>
<dbReference type="STRING" id="558173.CDOO_09300"/>
<evidence type="ECO:0000313" key="1">
    <source>
        <dbReference type="EMBL" id="AIT62300.1"/>
    </source>
</evidence>